<dbReference type="EMBL" id="FNOW01000065">
    <property type="protein sequence ID" value="SDY42798.1"/>
    <property type="molecule type" value="Genomic_DNA"/>
</dbReference>
<reference evidence="2" key="1">
    <citation type="submission" date="2016-10" db="EMBL/GenBank/DDBJ databases">
        <authorList>
            <person name="Varghese N."/>
            <person name="Submissions S."/>
        </authorList>
    </citation>
    <scope>NUCLEOTIDE SEQUENCE [LARGE SCALE GENOMIC DNA]</scope>
    <source>
        <strain evidence="2">DSM 173</strain>
    </source>
</reference>
<dbReference type="RefSeq" id="WP_091335386.1">
    <property type="nucleotide sequence ID" value="NZ_FNOW01000065.1"/>
</dbReference>
<accession>A0A1H3JTV5</accession>
<protein>
    <submittedName>
        <fullName evidence="1">Uncharacterized protein</fullName>
    </submittedName>
</protein>
<dbReference type="STRING" id="61595.SAMN05421644_1653"/>
<dbReference type="OrthoDB" id="10007591at2"/>
<proteinExistence type="predicted"/>
<organism evidence="1 2">
    <name type="scientific">Allochromatium warmingii</name>
    <name type="common">Chromatium warmingii</name>
    <dbReference type="NCBI Taxonomy" id="61595"/>
    <lineage>
        <taxon>Bacteria</taxon>
        <taxon>Pseudomonadati</taxon>
        <taxon>Pseudomonadota</taxon>
        <taxon>Gammaproteobacteria</taxon>
        <taxon>Chromatiales</taxon>
        <taxon>Chromatiaceae</taxon>
        <taxon>Allochromatium</taxon>
    </lineage>
</organism>
<gene>
    <name evidence="1" type="ORF">SAMN05421644_1653</name>
</gene>
<evidence type="ECO:0000313" key="1">
    <source>
        <dbReference type="EMBL" id="SDY42798.1"/>
    </source>
</evidence>
<dbReference type="Proteomes" id="UP000198672">
    <property type="component" value="Unassembled WGS sequence"/>
</dbReference>
<sequence length="174" mass="18892">MPRPKLTPEERAARNAARQAVWRERAKERGLTRINVAVEPDATLALDSLALVHSLTQGELLTALLNNALSGLWAMLDATEKSAFIAGTLRKPLPSNAYQAPVESLEAAPPLDLEPLALAPTKDYPLALKARAVTMHQQGESRDAITAMLIAEHGKAPDKSNWARTMKAWGKASR</sequence>
<keyword evidence="2" id="KW-1185">Reference proteome</keyword>
<name>A0A1H3JTV5_ALLWA</name>
<evidence type="ECO:0000313" key="2">
    <source>
        <dbReference type="Proteomes" id="UP000198672"/>
    </source>
</evidence>
<dbReference type="AlphaFoldDB" id="A0A1H3JTV5"/>